<proteinExistence type="predicted"/>
<feature type="compositionally biased region" description="Acidic residues" evidence="1">
    <location>
        <begin position="193"/>
        <end position="204"/>
    </location>
</feature>
<dbReference type="OrthoDB" id="8236002at2"/>
<evidence type="ECO:0000313" key="3">
    <source>
        <dbReference type="Proteomes" id="UP000219621"/>
    </source>
</evidence>
<dbReference type="EMBL" id="OCNJ01000010">
    <property type="protein sequence ID" value="SOD99890.1"/>
    <property type="molecule type" value="Genomic_DNA"/>
</dbReference>
<dbReference type="Proteomes" id="UP000219621">
    <property type="component" value="Unassembled WGS sequence"/>
</dbReference>
<evidence type="ECO:0000313" key="2">
    <source>
        <dbReference type="EMBL" id="SOD99890.1"/>
    </source>
</evidence>
<dbReference type="AlphaFoldDB" id="A0A286GWI8"/>
<sequence length="274" mass="30261">MSDASDHSVSTKLEKEDVSQGRFRSTIEFPYNDLETSIQIANILFNRFGSKASSDQVAGQLGQVASSGTFRLKLSAARMFGLVEVQRGEVELTQLGQRIVDPSTELAARAEAFLSVPLYREIHERYQGRLLPEAGGLENAMASLGVSPKQKDKARQAFERSALQAGFFAHGKNKLVRPHVQHLNELNERTVRDDEEEATSESDELVQPAPVSSKASGGIEQLHPFVQGLLQTLPSPESQWPLEKRVKWLQTAANIFSLIYPDDGSASIRVTLDE</sequence>
<evidence type="ECO:0000256" key="1">
    <source>
        <dbReference type="SAM" id="MobiDB-lite"/>
    </source>
</evidence>
<protein>
    <submittedName>
        <fullName evidence="2">Uncharacterized protein</fullName>
    </submittedName>
</protein>
<dbReference type="RefSeq" id="WP_141415207.1">
    <property type="nucleotide sequence ID" value="NZ_OCNJ01000010.1"/>
</dbReference>
<gene>
    <name evidence="2" type="ORF">SAMN05421508_11074</name>
</gene>
<reference evidence="3" key="1">
    <citation type="submission" date="2017-09" db="EMBL/GenBank/DDBJ databases">
        <authorList>
            <person name="Varghese N."/>
            <person name="Submissions S."/>
        </authorList>
    </citation>
    <scope>NUCLEOTIDE SEQUENCE [LARGE SCALE GENOMIC DNA]</scope>
    <source>
        <strain evidence="3">USBA 140</strain>
    </source>
</reference>
<accession>A0A286GWI8</accession>
<name>A0A286GWI8_9PROT</name>
<organism evidence="2 3">
    <name type="scientific">Caenispirillum bisanense</name>
    <dbReference type="NCBI Taxonomy" id="414052"/>
    <lineage>
        <taxon>Bacteria</taxon>
        <taxon>Pseudomonadati</taxon>
        <taxon>Pseudomonadota</taxon>
        <taxon>Alphaproteobacteria</taxon>
        <taxon>Rhodospirillales</taxon>
        <taxon>Novispirillaceae</taxon>
        <taxon>Caenispirillum</taxon>
    </lineage>
</organism>
<feature type="region of interest" description="Disordered" evidence="1">
    <location>
        <begin position="185"/>
        <end position="216"/>
    </location>
</feature>
<keyword evidence="3" id="KW-1185">Reference proteome</keyword>